<accession>A0A0L0P3D8</accession>
<organism evidence="3 4">
    <name type="scientific">Candidozyma auris</name>
    <name type="common">Yeast</name>
    <name type="synonym">Candida auris</name>
    <dbReference type="NCBI Taxonomy" id="498019"/>
    <lineage>
        <taxon>Eukaryota</taxon>
        <taxon>Fungi</taxon>
        <taxon>Dikarya</taxon>
        <taxon>Ascomycota</taxon>
        <taxon>Saccharomycotina</taxon>
        <taxon>Pichiomycetes</taxon>
        <taxon>Metschnikowiaceae</taxon>
        <taxon>Candidozyma</taxon>
    </lineage>
</organism>
<dbReference type="VEuPathDB" id="FungiDB:B9J08_002871"/>
<dbReference type="InterPro" id="IPR025187">
    <property type="entry name" value="DUF4112"/>
</dbReference>
<feature type="region of interest" description="Disordered" evidence="1">
    <location>
        <begin position="196"/>
        <end position="230"/>
    </location>
</feature>
<feature type="transmembrane region" description="Helical" evidence="2">
    <location>
        <begin position="131"/>
        <end position="150"/>
    </location>
</feature>
<evidence type="ECO:0000313" key="3">
    <source>
        <dbReference type="EMBL" id="KNE00745.1"/>
    </source>
</evidence>
<dbReference type="VEuPathDB" id="FungiDB:CJI96_0000710"/>
<protein>
    <submittedName>
        <fullName evidence="3">Uncharacterized protein</fullName>
    </submittedName>
</protein>
<dbReference type="PANTHER" id="PTHR35519">
    <property type="entry name" value="MEMBRANE PROTEINS"/>
    <property type="match status" value="1"/>
</dbReference>
<dbReference type="AlphaFoldDB" id="A0A0L0P3D8"/>
<keyword evidence="2" id="KW-0812">Transmembrane</keyword>
<dbReference type="PANTHER" id="PTHR35519:SF1">
    <property type="entry name" value="YALI0C06193P"/>
    <property type="match status" value="1"/>
</dbReference>
<reference evidence="4" key="1">
    <citation type="journal article" date="2015" name="BMC Genomics">
        <title>Draft genome of a commonly misdiagnosed multidrug resistant pathogen Candida auris.</title>
        <authorList>
            <person name="Chatterjee S."/>
            <person name="Alampalli S.V."/>
            <person name="Nageshan R.K."/>
            <person name="Chettiar S.T."/>
            <person name="Joshi S."/>
            <person name="Tatu U.S."/>
        </authorList>
    </citation>
    <scope>NUCLEOTIDE SEQUENCE [LARGE SCALE GENOMIC DNA]</scope>
    <source>
        <strain evidence="4">6684</strain>
    </source>
</reference>
<dbReference type="VEuPathDB" id="FungiDB:CJI97_002928"/>
<name>A0A0L0P3D8_CANAR</name>
<evidence type="ECO:0000313" key="4">
    <source>
        <dbReference type="Proteomes" id="UP000037122"/>
    </source>
</evidence>
<evidence type="ECO:0000256" key="1">
    <source>
        <dbReference type="SAM" id="MobiDB-lite"/>
    </source>
</evidence>
<keyword evidence="2" id="KW-1133">Transmembrane helix</keyword>
<keyword evidence="2" id="KW-0472">Membrane</keyword>
<dbReference type="EMBL" id="LGST01000017">
    <property type="protein sequence ID" value="KNE00745.1"/>
    <property type="molecule type" value="Genomic_DNA"/>
</dbReference>
<dbReference type="Proteomes" id="UP000037122">
    <property type="component" value="Unassembled WGS sequence"/>
</dbReference>
<dbReference type="Pfam" id="PF13430">
    <property type="entry name" value="DUF4112"/>
    <property type="match status" value="1"/>
</dbReference>
<dbReference type="VEuPathDB" id="FungiDB:QG37_02275"/>
<dbReference type="VEuPathDB" id="FungiDB:CJJ07_000991"/>
<gene>
    <name evidence="3" type="ORF">QG37_02275</name>
</gene>
<comment type="caution">
    <text evidence="3">The sequence shown here is derived from an EMBL/GenBank/DDBJ whole genome shotgun (WGS) entry which is preliminary data.</text>
</comment>
<dbReference type="VEuPathDB" id="FungiDB:CJJ09_001225"/>
<sequence>MAQIQEQLENIPGYDIAMDKFNEVAGEKFNTMDPFEDENGKRRKLNPEVYLKKEQQAWRKIQRQAWIDDKCFLGLCGVGMDCGIGLAPVACFFIPALGPLMMYVIHARLISIAEKQFFINHQLEAKLHSNIIFDLLISLPPVIGGFLTWLNGCLTRNAGMIYKHLERLAAEKQNNERPQYVGTSEQQQHPLYQNYARSQNYNPPPQKKSIFKKATEDPIQVSSQQQSGVL</sequence>
<feature type="compositionally biased region" description="Polar residues" evidence="1">
    <location>
        <begin position="220"/>
        <end position="230"/>
    </location>
</feature>
<evidence type="ECO:0000256" key="2">
    <source>
        <dbReference type="SAM" id="Phobius"/>
    </source>
</evidence>
<proteinExistence type="predicted"/>